<dbReference type="GO" id="GO:0006508">
    <property type="term" value="P:proteolysis"/>
    <property type="evidence" value="ECO:0007669"/>
    <property type="project" value="InterPro"/>
</dbReference>
<dbReference type="InterPro" id="IPR001375">
    <property type="entry name" value="Peptidase_S9_cat"/>
</dbReference>
<evidence type="ECO:0000259" key="3">
    <source>
        <dbReference type="Pfam" id="PF00326"/>
    </source>
</evidence>
<reference evidence="5 6" key="1">
    <citation type="submission" date="2019-08" db="EMBL/GenBank/DDBJ databases">
        <title>Deep-cultivation of Planctomycetes and their phenomic and genomic characterization uncovers novel biology.</title>
        <authorList>
            <person name="Wiegand S."/>
            <person name="Jogler M."/>
            <person name="Boedeker C."/>
            <person name="Pinto D."/>
            <person name="Vollmers J."/>
            <person name="Rivas-Marin E."/>
            <person name="Kohn T."/>
            <person name="Peeters S.H."/>
            <person name="Heuer A."/>
            <person name="Rast P."/>
            <person name="Oberbeckmann S."/>
            <person name="Bunk B."/>
            <person name="Jeske O."/>
            <person name="Meyerdierks A."/>
            <person name="Storesund J.E."/>
            <person name="Kallscheuer N."/>
            <person name="Luecker S."/>
            <person name="Lage O.M."/>
            <person name="Pohl T."/>
            <person name="Merkel B.J."/>
            <person name="Hornburger P."/>
            <person name="Mueller R.-W."/>
            <person name="Bruemmer F."/>
            <person name="Labrenz M."/>
            <person name="Spormann A.M."/>
            <person name="Op den Camp H."/>
            <person name="Overmann J."/>
            <person name="Amann R."/>
            <person name="Jetten M.S.M."/>
            <person name="Mascher T."/>
            <person name="Medema M.H."/>
            <person name="Devos D.P."/>
            <person name="Kaster A.-K."/>
            <person name="Ovreas L."/>
            <person name="Rohde M."/>
            <person name="Galperin M.Y."/>
            <person name="Jogler C."/>
        </authorList>
    </citation>
    <scope>NUCLEOTIDE SEQUENCE [LARGE SCALE GENOMIC DNA]</scope>
    <source>
        <strain evidence="5 6">OJF2</strain>
    </source>
</reference>
<dbReference type="PANTHER" id="PTHR11731:SF118">
    <property type="entry name" value="BLR1971 PROTEIN"/>
    <property type="match status" value="1"/>
</dbReference>
<dbReference type="AlphaFoldDB" id="A0A5B9W869"/>
<dbReference type="SUPFAM" id="SSF53474">
    <property type="entry name" value="alpha/beta-Hydrolases"/>
    <property type="match status" value="1"/>
</dbReference>
<feature type="domain" description="Dipeptidylpeptidase IV N-terminal" evidence="4">
    <location>
        <begin position="230"/>
        <end position="481"/>
    </location>
</feature>
<dbReference type="InterPro" id="IPR050278">
    <property type="entry name" value="Serine_Prot_S9B/DPPIV"/>
</dbReference>
<organism evidence="5 6">
    <name type="scientific">Aquisphaera giovannonii</name>
    <dbReference type="NCBI Taxonomy" id="406548"/>
    <lineage>
        <taxon>Bacteria</taxon>
        <taxon>Pseudomonadati</taxon>
        <taxon>Planctomycetota</taxon>
        <taxon>Planctomycetia</taxon>
        <taxon>Isosphaerales</taxon>
        <taxon>Isosphaeraceae</taxon>
        <taxon>Aquisphaera</taxon>
    </lineage>
</organism>
<dbReference type="Pfam" id="PF00930">
    <property type="entry name" value="DPPIV_N"/>
    <property type="match status" value="1"/>
</dbReference>
<evidence type="ECO:0000259" key="4">
    <source>
        <dbReference type="Pfam" id="PF00930"/>
    </source>
</evidence>
<dbReference type="EMBL" id="CP042997">
    <property type="protein sequence ID" value="QEH36339.1"/>
    <property type="molecule type" value="Genomic_DNA"/>
</dbReference>
<dbReference type="InterPro" id="IPR029058">
    <property type="entry name" value="AB_hydrolase_fold"/>
</dbReference>
<dbReference type="SUPFAM" id="SSF82171">
    <property type="entry name" value="DPP6 N-terminal domain-like"/>
    <property type="match status" value="1"/>
</dbReference>
<feature type="domain" description="Peptidase S9 prolyl oligopeptidase catalytic" evidence="3">
    <location>
        <begin position="569"/>
        <end position="757"/>
    </location>
</feature>
<dbReference type="Proteomes" id="UP000324233">
    <property type="component" value="Chromosome"/>
</dbReference>
<dbReference type="PANTHER" id="PTHR11731">
    <property type="entry name" value="PROTEASE FAMILY S9B,C DIPEPTIDYL-PEPTIDASE IV-RELATED"/>
    <property type="match status" value="1"/>
</dbReference>
<dbReference type="InterPro" id="IPR002469">
    <property type="entry name" value="Peptidase_S9B_N"/>
</dbReference>
<dbReference type="RefSeq" id="WP_148596033.1">
    <property type="nucleotide sequence ID" value="NZ_CP042997.1"/>
</dbReference>
<sequence precursor="true">MPRPPIARLAASLLAAILLHEIPGPPAFAQGTKADYERSASFGQRMAGKVFKARVQAHWFSDGHRFWYRNDLADGAREFVLVDAEKAERKPLFDHAKLAEALQKASGKPQDKAKLTLERVAVLDDLTIHFGADGKTWRFDPKAGTVAEAPMPADSVPSARQGASPSPGQGPGRRSRREGARQPGSRRTEDSPDGKFRTFIRDFDVNLEEKGTGGKSPLSFEGAETDGYEGGVFWSPDSKRFVALRTAKGDTHMVHMVSSSPADQLQPKLISHEYPKPGDRLPVSRPHLFDAAARREIPIDDDHAPNPFSIDDVRWSPDSKRFTFVYNQRGHQSLRVVSVDAASGHAAVLVDEASPTFVDYAHKQFLHFLDAKNELIWMSERSGWNHLYLMDATTGTIKNPITRGEWLVREVERVDEDARQLWLRVRGIHPGQDPYHEHFARVNFDGTGLVVLTEGDGTHEVEHSPDRKYLIDTYSRVDLPPVTELRRAGDGKLVLGLEKADASGLIAAGWKAPERFVAKGRDGKTDIFGIICRPSTFRADRKYPVLEDIYAGPQDAFVPKRFAPTQPGQAMAELGFIVVKIDGMGTNWRSKAFHDVCWKNLADAGFPDRILWMKAAAAKEPAMDLSRVGLYGGSAGGQNALGGLLTHPEFYKAGAADCGCHDNRMDKVWWNELWMGWPLGPHYDEQSNVTMAHKLQGKLLLTVGELDTNVDPASTMQVVNALIKADKDFELVVFPGANHGAGGSPYGRRRLQDFFVKNLLDVEPRAR</sequence>
<gene>
    <name evidence="5" type="primary">ptpA_2</name>
    <name evidence="5" type="ORF">OJF2_49000</name>
</gene>
<keyword evidence="5" id="KW-0378">Hydrolase</keyword>
<evidence type="ECO:0000313" key="6">
    <source>
        <dbReference type="Proteomes" id="UP000324233"/>
    </source>
</evidence>
<feature type="compositionally biased region" description="Basic and acidic residues" evidence="1">
    <location>
        <begin position="186"/>
        <end position="198"/>
    </location>
</feature>
<dbReference type="Gene3D" id="3.40.50.1820">
    <property type="entry name" value="alpha/beta hydrolase"/>
    <property type="match status" value="1"/>
</dbReference>
<dbReference type="Gene3D" id="2.140.10.30">
    <property type="entry name" value="Dipeptidylpeptidase IV, N-terminal domain"/>
    <property type="match status" value="1"/>
</dbReference>
<name>A0A5B9W869_9BACT</name>
<keyword evidence="6" id="KW-1185">Reference proteome</keyword>
<evidence type="ECO:0000256" key="2">
    <source>
        <dbReference type="SAM" id="SignalP"/>
    </source>
</evidence>
<proteinExistence type="predicted"/>
<feature type="region of interest" description="Disordered" evidence="1">
    <location>
        <begin position="147"/>
        <end position="198"/>
    </location>
</feature>
<feature type="signal peptide" evidence="2">
    <location>
        <begin position="1"/>
        <end position="29"/>
    </location>
</feature>
<protein>
    <submittedName>
        <fullName evidence="5">Prolyl tripeptidyl peptidase</fullName>
        <ecNumber evidence="5">3.4.14.12</ecNumber>
    </submittedName>
</protein>
<evidence type="ECO:0000313" key="5">
    <source>
        <dbReference type="EMBL" id="QEH36339.1"/>
    </source>
</evidence>
<dbReference type="OrthoDB" id="9812921at2"/>
<dbReference type="KEGG" id="agv:OJF2_49000"/>
<dbReference type="GO" id="GO:0008236">
    <property type="term" value="F:serine-type peptidase activity"/>
    <property type="evidence" value="ECO:0007669"/>
    <property type="project" value="InterPro"/>
</dbReference>
<keyword evidence="2" id="KW-0732">Signal</keyword>
<dbReference type="EC" id="3.4.14.12" evidence="5"/>
<evidence type="ECO:0000256" key="1">
    <source>
        <dbReference type="SAM" id="MobiDB-lite"/>
    </source>
</evidence>
<dbReference type="Pfam" id="PF00326">
    <property type="entry name" value="Peptidase_S9"/>
    <property type="match status" value="1"/>
</dbReference>
<accession>A0A5B9W869</accession>
<feature type="chain" id="PRO_5022852338" evidence="2">
    <location>
        <begin position="30"/>
        <end position="767"/>
    </location>
</feature>